<proteinExistence type="predicted"/>
<protein>
    <submittedName>
        <fullName evidence="2">Uncharacterized protein</fullName>
    </submittedName>
</protein>
<keyword evidence="1" id="KW-1133">Transmembrane helix</keyword>
<comment type="caution">
    <text evidence="2">The sequence shown here is derived from an EMBL/GenBank/DDBJ whole genome shotgun (WGS) entry which is preliminary data.</text>
</comment>
<dbReference type="AlphaFoldDB" id="A0A7J2U153"/>
<name>A0A7J2U153_9CREN</name>
<evidence type="ECO:0000256" key="1">
    <source>
        <dbReference type="SAM" id="Phobius"/>
    </source>
</evidence>
<evidence type="ECO:0000313" key="2">
    <source>
        <dbReference type="EMBL" id="HEM66501.1"/>
    </source>
</evidence>
<feature type="transmembrane region" description="Helical" evidence="1">
    <location>
        <begin position="12"/>
        <end position="32"/>
    </location>
</feature>
<keyword evidence="1" id="KW-0812">Transmembrane</keyword>
<accession>A0A7J2U153</accession>
<sequence length="74" mass="8130">MSKSIRRGIEWYVAALIIALLVIAATTSYILLSGMSSDKLSLLAPHLDTRRLAEIKVFNNPEKLAEALAKDICT</sequence>
<reference evidence="2" key="1">
    <citation type="journal article" date="2020" name="mSystems">
        <title>Genome- and Community-Level Interaction Insights into Carbon Utilization and Element Cycling Functions of Hydrothermarchaeota in Hydrothermal Sediment.</title>
        <authorList>
            <person name="Zhou Z."/>
            <person name="Liu Y."/>
            <person name="Xu W."/>
            <person name="Pan J."/>
            <person name="Luo Z.H."/>
            <person name="Li M."/>
        </authorList>
    </citation>
    <scope>NUCLEOTIDE SEQUENCE [LARGE SCALE GENOMIC DNA]</scope>
    <source>
        <strain evidence="2">SpSt-125</strain>
    </source>
</reference>
<organism evidence="2">
    <name type="scientific">Ignisphaera aggregans</name>
    <dbReference type="NCBI Taxonomy" id="334771"/>
    <lineage>
        <taxon>Archaea</taxon>
        <taxon>Thermoproteota</taxon>
        <taxon>Thermoprotei</taxon>
        <taxon>Desulfurococcales</taxon>
        <taxon>Desulfurococcaceae</taxon>
        <taxon>Ignisphaera</taxon>
    </lineage>
</organism>
<dbReference type="EMBL" id="DSEU01000017">
    <property type="protein sequence ID" value="HEM66501.1"/>
    <property type="molecule type" value="Genomic_DNA"/>
</dbReference>
<keyword evidence="1" id="KW-0472">Membrane</keyword>
<gene>
    <name evidence="2" type="ORF">ENO26_02870</name>
</gene>